<dbReference type="AlphaFoldDB" id="A0A1E3PBS2"/>
<dbReference type="GO" id="GO:0000978">
    <property type="term" value="F:RNA polymerase II cis-regulatory region sequence-specific DNA binding"/>
    <property type="evidence" value="ECO:0007669"/>
    <property type="project" value="TreeGrafter"/>
</dbReference>
<evidence type="ECO:0000256" key="9">
    <source>
        <dbReference type="SAM" id="MobiDB-lite"/>
    </source>
</evidence>
<feature type="region of interest" description="Disordered" evidence="9">
    <location>
        <begin position="58"/>
        <end position="103"/>
    </location>
</feature>
<dbReference type="GO" id="GO:0008270">
    <property type="term" value="F:zinc ion binding"/>
    <property type="evidence" value="ECO:0007669"/>
    <property type="project" value="UniProtKB-KW"/>
</dbReference>
<keyword evidence="5" id="KW-0862">Zinc</keyword>
<dbReference type="OrthoDB" id="8922241at2759"/>
<organism evidence="11 12">
    <name type="scientific">Wickerhamomyces anomalus (strain ATCC 58044 / CBS 1984 / NCYC 433 / NRRL Y-366-8)</name>
    <name type="common">Yeast</name>
    <name type="synonym">Hansenula anomala</name>
    <dbReference type="NCBI Taxonomy" id="683960"/>
    <lineage>
        <taxon>Eukaryota</taxon>
        <taxon>Fungi</taxon>
        <taxon>Dikarya</taxon>
        <taxon>Ascomycota</taxon>
        <taxon>Saccharomycotina</taxon>
        <taxon>Saccharomycetes</taxon>
        <taxon>Phaffomycetales</taxon>
        <taxon>Wickerhamomycetaceae</taxon>
        <taxon>Wickerhamomyces</taxon>
    </lineage>
</organism>
<name>A0A1E3PBS2_WICAA</name>
<dbReference type="Pfam" id="PF00096">
    <property type="entry name" value="zf-C2H2"/>
    <property type="match status" value="2"/>
</dbReference>
<dbReference type="FunFam" id="3.30.160.60:FF:000446">
    <property type="entry name" value="Zinc finger protein"/>
    <property type="match status" value="1"/>
</dbReference>
<dbReference type="Gene3D" id="3.30.160.60">
    <property type="entry name" value="Classic Zinc Finger"/>
    <property type="match status" value="2"/>
</dbReference>
<dbReference type="InterPro" id="IPR013087">
    <property type="entry name" value="Znf_C2H2_type"/>
</dbReference>
<protein>
    <recommendedName>
        <fullName evidence="10">C2H2-type domain-containing protein</fullName>
    </recommendedName>
</protein>
<evidence type="ECO:0000313" key="12">
    <source>
        <dbReference type="Proteomes" id="UP000094112"/>
    </source>
</evidence>
<keyword evidence="6" id="KW-0238">DNA-binding</keyword>
<keyword evidence="7" id="KW-0539">Nucleus</keyword>
<dbReference type="SUPFAM" id="SSF57667">
    <property type="entry name" value="beta-beta-alpha zinc fingers"/>
    <property type="match status" value="1"/>
</dbReference>
<feature type="domain" description="C2H2-type" evidence="10">
    <location>
        <begin position="136"/>
        <end position="163"/>
    </location>
</feature>
<keyword evidence="2" id="KW-0479">Metal-binding</keyword>
<evidence type="ECO:0000256" key="3">
    <source>
        <dbReference type="ARBA" id="ARBA00022737"/>
    </source>
</evidence>
<dbReference type="GeneID" id="30198570"/>
<dbReference type="FunFam" id="3.30.160.60:FF:000111">
    <property type="entry name" value="GLI family zinc finger 4"/>
    <property type="match status" value="1"/>
</dbReference>
<evidence type="ECO:0000256" key="2">
    <source>
        <dbReference type="ARBA" id="ARBA00022723"/>
    </source>
</evidence>
<dbReference type="GO" id="GO:0005634">
    <property type="term" value="C:nucleus"/>
    <property type="evidence" value="ECO:0007669"/>
    <property type="project" value="UniProtKB-SubCell"/>
</dbReference>
<feature type="compositionally biased region" description="Low complexity" evidence="9">
    <location>
        <begin position="58"/>
        <end position="96"/>
    </location>
</feature>
<proteinExistence type="predicted"/>
<keyword evidence="12" id="KW-1185">Reference proteome</keyword>
<evidence type="ECO:0000256" key="7">
    <source>
        <dbReference type="ARBA" id="ARBA00023242"/>
    </source>
</evidence>
<dbReference type="PANTHER" id="PTHR23235:SF120">
    <property type="entry name" value="KRUPPEL-LIKE FACTOR 15"/>
    <property type="match status" value="1"/>
</dbReference>
<dbReference type="PROSITE" id="PS00028">
    <property type="entry name" value="ZINC_FINGER_C2H2_1"/>
    <property type="match status" value="1"/>
</dbReference>
<dbReference type="PROSITE" id="PS50157">
    <property type="entry name" value="ZINC_FINGER_C2H2_2"/>
    <property type="match status" value="2"/>
</dbReference>
<comment type="subcellular location">
    <subcellularLocation>
        <location evidence="1">Nucleus</location>
    </subcellularLocation>
</comment>
<dbReference type="Proteomes" id="UP000094112">
    <property type="component" value="Unassembled WGS sequence"/>
</dbReference>
<evidence type="ECO:0000313" key="11">
    <source>
        <dbReference type="EMBL" id="ODQ62869.1"/>
    </source>
</evidence>
<dbReference type="RefSeq" id="XP_019042076.1">
    <property type="nucleotide sequence ID" value="XM_019181324.1"/>
</dbReference>
<evidence type="ECO:0000256" key="5">
    <source>
        <dbReference type="ARBA" id="ARBA00022833"/>
    </source>
</evidence>
<evidence type="ECO:0000256" key="4">
    <source>
        <dbReference type="ARBA" id="ARBA00022771"/>
    </source>
</evidence>
<dbReference type="EMBL" id="KV454208">
    <property type="protein sequence ID" value="ODQ62869.1"/>
    <property type="molecule type" value="Genomic_DNA"/>
</dbReference>
<feature type="domain" description="C2H2-type" evidence="10">
    <location>
        <begin position="108"/>
        <end position="135"/>
    </location>
</feature>
<dbReference type="GO" id="GO:0000981">
    <property type="term" value="F:DNA-binding transcription factor activity, RNA polymerase II-specific"/>
    <property type="evidence" value="ECO:0007669"/>
    <property type="project" value="TreeGrafter"/>
</dbReference>
<dbReference type="InterPro" id="IPR036236">
    <property type="entry name" value="Znf_C2H2_sf"/>
</dbReference>
<keyword evidence="4 8" id="KW-0863">Zinc-finger</keyword>
<evidence type="ECO:0000256" key="8">
    <source>
        <dbReference type="PROSITE-ProRule" id="PRU00042"/>
    </source>
</evidence>
<keyword evidence="3" id="KW-0677">Repeat</keyword>
<reference evidence="11 12" key="1">
    <citation type="journal article" date="2016" name="Proc. Natl. Acad. Sci. U.S.A.">
        <title>Comparative genomics of biotechnologically important yeasts.</title>
        <authorList>
            <person name="Riley R."/>
            <person name="Haridas S."/>
            <person name="Wolfe K.H."/>
            <person name="Lopes M.R."/>
            <person name="Hittinger C.T."/>
            <person name="Goeker M."/>
            <person name="Salamov A.A."/>
            <person name="Wisecaver J.H."/>
            <person name="Long T.M."/>
            <person name="Calvey C.H."/>
            <person name="Aerts A.L."/>
            <person name="Barry K.W."/>
            <person name="Choi C."/>
            <person name="Clum A."/>
            <person name="Coughlan A.Y."/>
            <person name="Deshpande S."/>
            <person name="Douglass A.P."/>
            <person name="Hanson S.J."/>
            <person name="Klenk H.-P."/>
            <person name="LaButti K.M."/>
            <person name="Lapidus A."/>
            <person name="Lindquist E.A."/>
            <person name="Lipzen A.M."/>
            <person name="Meier-Kolthoff J.P."/>
            <person name="Ohm R.A."/>
            <person name="Otillar R.P."/>
            <person name="Pangilinan J.L."/>
            <person name="Peng Y."/>
            <person name="Rokas A."/>
            <person name="Rosa C.A."/>
            <person name="Scheuner C."/>
            <person name="Sibirny A.A."/>
            <person name="Slot J.C."/>
            <person name="Stielow J.B."/>
            <person name="Sun H."/>
            <person name="Kurtzman C.P."/>
            <person name="Blackwell M."/>
            <person name="Grigoriev I.V."/>
            <person name="Jeffries T.W."/>
        </authorList>
    </citation>
    <scope>NUCLEOTIDE SEQUENCE [LARGE SCALE GENOMIC DNA]</scope>
    <source>
        <strain evidence="12">ATCC 58044 / CBS 1984 / NCYC 433 / NRRL Y-366-8</strain>
    </source>
</reference>
<evidence type="ECO:0000256" key="1">
    <source>
        <dbReference type="ARBA" id="ARBA00004123"/>
    </source>
</evidence>
<evidence type="ECO:0000259" key="10">
    <source>
        <dbReference type="PROSITE" id="PS50157"/>
    </source>
</evidence>
<dbReference type="SMART" id="SM00355">
    <property type="entry name" value="ZnF_C2H2"/>
    <property type="match status" value="2"/>
</dbReference>
<sequence length="188" mass="20809">MSSNHIASINNLINNDQEDEDRKFLRAAAEAIVATSMNNEIDPTILELLRRIQYANAPNSTTSPLATTTTTTPNISSNPLEPRTTNTPNDSTTPPSAKNINGHEPKPFICNDCSLSFRRSSDLRRHQRAHLPILPHICRMCGKGFARKDALKRHSDTLTCKRNREKLLSSGGDVESILAEAKKQGHDV</sequence>
<gene>
    <name evidence="11" type="ORF">WICANDRAFT_26988</name>
</gene>
<dbReference type="PANTHER" id="PTHR23235">
    <property type="entry name" value="KRUEPPEL-LIKE TRANSCRIPTION FACTOR"/>
    <property type="match status" value="1"/>
</dbReference>
<dbReference type="STRING" id="683960.A0A1E3PBS2"/>
<evidence type="ECO:0000256" key="6">
    <source>
        <dbReference type="ARBA" id="ARBA00023125"/>
    </source>
</evidence>
<accession>A0A1E3PBS2</accession>